<evidence type="ECO:0000313" key="2">
    <source>
        <dbReference type="EMBL" id="CAL1378183.1"/>
    </source>
</evidence>
<gene>
    <name evidence="2" type="ORF">LTRI10_LOCUS19781</name>
</gene>
<evidence type="ECO:0000313" key="3">
    <source>
        <dbReference type="Proteomes" id="UP001497516"/>
    </source>
</evidence>
<sequence>MLKGKTASPFQICCLGSVSRRGSFGTKKIDSAPIATSNGPAPSQSEPPSLHLPPLSIRASSSLLPPSSPANGPADFFSHSIRASLSPSSAGVNPSLLLSPSSVFTANSPR</sequence>
<feature type="compositionally biased region" description="Low complexity" evidence="1">
    <location>
        <begin position="42"/>
        <end position="69"/>
    </location>
</feature>
<evidence type="ECO:0000256" key="1">
    <source>
        <dbReference type="SAM" id="MobiDB-lite"/>
    </source>
</evidence>
<dbReference type="EMBL" id="OZ034816">
    <property type="protein sequence ID" value="CAL1378183.1"/>
    <property type="molecule type" value="Genomic_DNA"/>
</dbReference>
<feature type="region of interest" description="Disordered" evidence="1">
    <location>
        <begin position="21"/>
        <end position="69"/>
    </location>
</feature>
<name>A0AAV2DWZ8_9ROSI</name>
<accession>A0AAV2DWZ8</accession>
<proteinExistence type="predicted"/>
<protein>
    <submittedName>
        <fullName evidence="2">Uncharacterized protein</fullName>
    </submittedName>
</protein>
<dbReference type="Proteomes" id="UP001497516">
    <property type="component" value="Chromosome 3"/>
</dbReference>
<keyword evidence="3" id="KW-1185">Reference proteome</keyword>
<organism evidence="2 3">
    <name type="scientific">Linum trigynum</name>
    <dbReference type="NCBI Taxonomy" id="586398"/>
    <lineage>
        <taxon>Eukaryota</taxon>
        <taxon>Viridiplantae</taxon>
        <taxon>Streptophyta</taxon>
        <taxon>Embryophyta</taxon>
        <taxon>Tracheophyta</taxon>
        <taxon>Spermatophyta</taxon>
        <taxon>Magnoliopsida</taxon>
        <taxon>eudicotyledons</taxon>
        <taxon>Gunneridae</taxon>
        <taxon>Pentapetalae</taxon>
        <taxon>rosids</taxon>
        <taxon>fabids</taxon>
        <taxon>Malpighiales</taxon>
        <taxon>Linaceae</taxon>
        <taxon>Linum</taxon>
    </lineage>
</organism>
<feature type="region of interest" description="Disordered" evidence="1">
    <location>
        <begin position="85"/>
        <end position="110"/>
    </location>
</feature>
<reference evidence="2 3" key="1">
    <citation type="submission" date="2024-04" db="EMBL/GenBank/DDBJ databases">
        <authorList>
            <person name="Fracassetti M."/>
        </authorList>
    </citation>
    <scope>NUCLEOTIDE SEQUENCE [LARGE SCALE GENOMIC DNA]</scope>
</reference>
<dbReference type="AlphaFoldDB" id="A0AAV2DWZ8"/>